<dbReference type="Proteomes" id="UP001193035">
    <property type="component" value="Unassembled WGS sequence"/>
</dbReference>
<gene>
    <name evidence="1" type="ORF">FGK63_01750</name>
</gene>
<proteinExistence type="predicted"/>
<protein>
    <recommendedName>
        <fullName evidence="3">Major tail protein</fullName>
    </recommendedName>
</protein>
<dbReference type="RefSeq" id="WP_138839878.1">
    <property type="nucleotide sequence ID" value="NZ_VCPD01000001.1"/>
</dbReference>
<keyword evidence="2" id="KW-1185">Reference proteome</keyword>
<comment type="caution">
    <text evidence="1">The sequence shown here is derived from an EMBL/GenBank/DDBJ whole genome shotgun (WGS) entry which is preliminary data.</text>
</comment>
<evidence type="ECO:0000313" key="2">
    <source>
        <dbReference type="Proteomes" id="UP001193035"/>
    </source>
</evidence>
<dbReference type="EMBL" id="VCPD01000001">
    <property type="protein sequence ID" value="TMV09819.1"/>
    <property type="molecule type" value="Genomic_DNA"/>
</dbReference>
<sequence length="310" mass="33149">MAIKWRSKILLFKLEATYGTDPTPSGASNAIYAKDVEIRPMEGTDVSRDLEKPWLGADETIAAELHARITFKVELAPSGTAGTAPAWGPMLRACGVAEVIVPGTSVAYNPVTDAHESGTLYLYIGDTLYASNGLRGTAKLNLTAQSVPVIEFEFTGLFVAPAEGTRPSVDLTAFKKPQLVTDAFTPTFTIGGTSFVMRSAMLDLGNAVERRFLVGKEEIIITEKQEVFETTVEAVALTTFDPFAAAIGQNQVAVNLVHGTGAGKISTLAIPAAQMQRPQGLANAQDVKEWPLRLVPLPVAGNDQWTLTLT</sequence>
<evidence type="ECO:0000313" key="1">
    <source>
        <dbReference type="EMBL" id="TMV09819.1"/>
    </source>
</evidence>
<evidence type="ECO:0008006" key="3">
    <source>
        <dbReference type="Google" id="ProtNLM"/>
    </source>
</evidence>
<accession>A0ABY2X4C5</accession>
<name>A0ABY2X4C5_9RHOB</name>
<organism evidence="1 2">
    <name type="scientific">Ruegeria sediminis</name>
    <dbReference type="NCBI Taxonomy" id="2583820"/>
    <lineage>
        <taxon>Bacteria</taxon>
        <taxon>Pseudomonadati</taxon>
        <taxon>Pseudomonadota</taxon>
        <taxon>Alphaproteobacteria</taxon>
        <taxon>Rhodobacterales</taxon>
        <taxon>Roseobacteraceae</taxon>
        <taxon>Ruegeria</taxon>
    </lineage>
</organism>
<reference evidence="1 2" key="1">
    <citation type="submission" date="2019-05" db="EMBL/GenBank/DDBJ databases">
        <title>Ruegeria sp. nov., isolated from tidal flat.</title>
        <authorList>
            <person name="Kim W."/>
        </authorList>
    </citation>
    <scope>NUCLEOTIDE SEQUENCE [LARGE SCALE GENOMIC DNA]</scope>
    <source>
        <strain evidence="1 2">CAU 1488</strain>
    </source>
</reference>